<dbReference type="AlphaFoldDB" id="E6PSH4"/>
<keyword evidence="1" id="KW-1133">Transmembrane helix</keyword>
<evidence type="ECO:0000256" key="1">
    <source>
        <dbReference type="SAM" id="Phobius"/>
    </source>
</evidence>
<keyword evidence="1" id="KW-0812">Transmembrane</keyword>
<dbReference type="EMBL" id="CABM01000048">
    <property type="protein sequence ID" value="CBH97881.1"/>
    <property type="molecule type" value="Genomic_DNA"/>
</dbReference>
<reference evidence="2" key="1">
    <citation type="submission" date="2009-10" db="EMBL/GenBank/DDBJ databases">
        <title>Diversity of trophic interactions inside an arsenic-rich microbial ecosystem.</title>
        <authorList>
            <person name="Bertin P.N."/>
            <person name="Heinrich-Salmeron A."/>
            <person name="Pelletier E."/>
            <person name="Goulhen-Chollet F."/>
            <person name="Arsene-Ploetze F."/>
            <person name="Gallien S."/>
            <person name="Calteau A."/>
            <person name="Vallenet D."/>
            <person name="Casiot C."/>
            <person name="Chane-Woon-Ming B."/>
            <person name="Giloteaux L."/>
            <person name="Barakat M."/>
            <person name="Bonnefoy V."/>
            <person name="Bruneel O."/>
            <person name="Chandler M."/>
            <person name="Cleiss J."/>
            <person name="Duran R."/>
            <person name="Elbaz-Poulichet F."/>
            <person name="Fonknechten N."/>
            <person name="Lauga B."/>
            <person name="Mornico D."/>
            <person name="Ortet P."/>
            <person name="Schaeffer C."/>
            <person name="Siguier P."/>
            <person name="Alexander Thil Smith A."/>
            <person name="Van Dorsselaer A."/>
            <person name="Weissenbach J."/>
            <person name="Medigue C."/>
            <person name="Le Paslier D."/>
        </authorList>
    </citation>
    <scope>NUCLEOTIDE SEQUENCE</scope>
</reference>
<keyword evidence="1" id="KW-0472">Membrane</keyword>
<protein>
    <submittedName>
        <fullName evidence="2">Uncharacterized protein</fullName>
    </submittedName>
</protein>
<evidence type="ECO:0000313" key="2">
    <source>
        <dbReference type="EMBL" id="CBH97881.1"/>
    </source>
</evidence>
<gene>
    <name evidence="2" type="ORF">CARN2_3357</name>
</gene>
<feature type="transmembrane region" description="Helical" evidence="1">
    <location>
        <begin position="5"/>
        <end position="23"/>
    </location>
</feature>
<sequence>MIAHMIVSSLVHGLVYGLIFKAFRGLPLGAVALITIAGVGGIWLLSLLLSLFHRPRR</sequence>
<organism evidence="2">
    <name type="scientific">mine drainage metagenome</name>
    <dbReference type="NCBI Taxonomy" id="410659"/>
    <lineage>
        <taxon>unclassified sequences</taxon>
        <taxon>metagenomes</taxon>
        <taxon>ecological metagenomes</taxon>
    </lineage>
</organism>
<proteinExistence type="predicted"/>
<name>E6PSH4_9ZZZZ</name>
<comment type="caution">
    <text evidence="2">The sequence shown here is derived from an EMBL/GenBank/DDBJ whole genome shotgun (WGS) entry which is preliminary data.</text>
</comment>
<accession>E6PSH4</accession>
<feature type="transmembrane region" description="Helical" evidence="1">
    <location>
        <begin position="29"/>
        <end position="52"/>
    </location>
</feature>